<evidence type="ECO:0000313" key="2">
    <source>
        <dbReference type="Proteomes" id="UP000321429"/>
    </source>
</evidence>
<sequence length="59" mass="6992">MNLTYLTNWHISHLGMASEKISYLLVLWEQQQRKMTEFISAQDFADKRPLVPDTTHLED</sequence>
<gene>
    <name evidence="1" type="ORF">LSI01_04640</name>
</gene>
<organism evidence="1 2">
    <name type="scientific">Furfurilactobacillus siliginis</name>
    <dbReference type="NCBI Taxonomy" id="348151"/>
    <lineage>
        <taxon>Bacteria</taxon>
        <taxon>Bacillati</taxon>
        <taxon>Bacillota</taxon>
        <taxon>Bacilli</taxon>
        <taxon>Lactobacillales</taxon>
        <taxon>Lactobacillaceae</taxon>
        <taxon>Furfurilactobacillus</taxon>
    </lineage>
</organism>
<dbReference type="RefSeq" id="WP_057810800.1">
    <property type="nucleotide sequence ID" value="NZ_JQCB01000009.1"/>
</dbReference>
<name>A0A510VMI8_9LACO</name>
<accession>A0A510VMI8</accession>
<dbReference type="EMBL" id="BJUD01000005">
    <property type="protein sequence ID" value="GEK28153.1"/>
    <property type="molecule type" value="Genomic_DNA"/>
</dbReference>
<evidence type="ECO:0000313" key="1">
    <source>
        <dbReference type="EMBL" id="GEK28153.1"/>
    </source>
</evidence>
<comment type="caution">
    <text evidence="1">The sequence shown here is derived from an EMBL/GenBank/DDBJ whole genome shotgun (WGS) entry which is preliminary data.</text>
</comment>
<protein>
    <submittedName>
        <fullName evidence="1">Uncharacterized protein</fullName>
    </submittedName>
</protein>
<proteinExistence type="predicted"/>
<reference evidence="1 2" key="1">
    <citation type="submission" date="2019-07" db="EMBL/GenBank/DDBJ databases">
        <title>Whole genome shotgun sequence of Lactobacillus siliginis NBRC 101315.</title>
        <authorList>
            <person name="Hosoyama A."/>
            <person name="Uohara A."/>
            <person name="Ohji S."/>
            <person name="Ichikawa N."/>
        </authorList>
    </citation>
    <scope>NUCLEOTIDE SEQUENCE [LARGE SCALE GENOMIC DNA]</scope>
    <source>
        <strain evidence="1 2">NBRC 101315</strain>
    </source>
</reference>
<dbReference type="AlphaFoldDB" id="A0A510VMI8"/>
<dbReference type="Proteomes" id="UP000321429">
    <property type="component" value="Unassembled WGS sequence"/>
</dbReference>